<dbReference type="AlphaFoldDB" id="A0A6B1DCV2"/>
<sequence length="257" mass="27609">MNIRGCVALVTGGAHRVGKEIVLDLARAGADVVILYNSSASAAAETAHEAEALGVCAAPVQCDVSDLHAVQRVAQGVRDRFGRLSVLVNSADWFAQDPFPTESYGTWRRILDVSVHGSFYVSNELAPLLLEQPEAAIVNIVDLSVWHPWPNFTGHAVAKSALLALTRQMALELAPTVRVNAVAPGPVLPPPHYTEERLRRSSSRTLLNRWGKAGDVAHAVRFLVESNYTTGEVVRVDGGELIAKRSPLALSTLPSPT</sequence>
<dbReference type="PANTHER" id="PTHR43639:SF1">
    <property type="entry name" value="SHORT-CHAIN DEHYDROGENASE_REDUCTASE FAMILY PROTEIN"/>
    <property type="match status" value="1"/>
</dbReference>
<evidence type="ECO:0000256" key="1">
    <source>
        <dbReference type="ARBA" id="ARBA00006484"/>
    </source>
</evidence>
<dbReference type="PANTHER" id="PTHR43639">
    <property type="entry name" value="OXIDOREDUCTASE, SHORT-CHAIN DEHYDROGENASE/REDUCTASE FAMILY (AFU_ORTHOLOGUE AFUA_5G02870)"/>
    <property type="match status" value="1"/>
</dbReference>
<dbReference type="SUPFAM" id="SSF51735">
    <property type="entry name" value="NAD(P)-binding Rossmann-fold domains"/>
    <property type="match status" value="1"/>
</dbReference>
<name>A0A6B1DCV2_9CHLR</name>
<dbReference type="EMBL" id="VXMH01000098">
    <property type="protein sequence ID" value="MYC96877.1"/>
    <property type="molecule type" value="Genomic_DNA"/>
</dbReference>
<dbReference type="Gene3D" id="3.40.50.720">
    <property type="entry name" value="NAD(P)-binding Rossmann-like Domain"/>
    <property type="match status" value="1"/>
</dbReference>
<comment type="similarity">
    <text evidence="1">Belongs to the short-chain dehydrogenases/reductases (SDR) family.</text>
</comment>
<evidence type="ECO:0000313" key="3">
    <source>
        <dbReference type="EMBL" id="MYC96877.1"/>
    </source>
</evidence>
<accession>A0A6B1DCV2</accession>
<dbReference type="InterPro" id="IPR002347">
    <property type="entry name" value="SDR_fam"/>
</dbReference>
<keyword evidence="2" id="KW-0560">Oxidoreductase</keyword>
<evidence type="ECO:0000256" key="2">
    <source>
        <dbReference type="ARBA" id="ARBA00023002"/>
    </source>
</evidence>
<dbReference type="InterPro" id="IPR036291">
    <property type="entry name" value="NAD(P)-bd_dom_sf"/>
</dbReference>
<proteinExistence type="inferred from homology"/>
<organism evidence="3">
    <name type="scientific">Caldilineaceae bacterium SB0661_bin_32</name>
    <dbReference type="NCBI Taxonomy" id="2605255"/>
    <lineage>
        <taxon>Bacteria</taxon>
        <taxon>Bacillati</taxon>
        <taxon>Chloroflexota</taxon>
        <taxon>Caldilineae</taxon>
        <taxon>Caldilineales</taxon>
        <taxon>Caldilineaceae</taxon>
    </lineage>
</organism>
<dbReference type="PRINTS" id="PR00081">
    <property type="entry name" value="GDHRDH"/>
</dbReference>
<dbReference type="Pfam" id="PF13561">
    <property type="entry name" value="adh_short_C2"/>
    <property type="match status" value="1"/>
</dbReference>
<comment type="caution">
    <text evidence="3">The sequence shown here is derived from an EMBL/GenBank/DDBJ whole genome shotgun (WGS) entry which is preliminary data.</text>
</comment>
<dbReference type="GO" id="GO:0016491">
    <property type="term" value="F:oxidoreductase activity"/>
    <property type="evidence" value="ECO:0007669"/>
    <property type="project" value="UniProtKB-KW"/>
</dbReference>
<gene>
    <name evidence="3" type="ORF">F4X14_18065</name>
</gene>
<reference evidence="3" key="1">
    <citation type="submission" date="2019-09" db="EMBL/GenBank/DDBJ databases">
        <title>Characterisation of the sponge microbiome using genome-centric metagenomics.</title>
        <authorList>
            <person name="Engelberts J.P."/>
            <person name="Robbins S.J."/>
            <person name="De Goeij J.M."/>
            <person name="Aranda M."/>
            <person name="Bell S.C."/>
            <person name="Webster N.S."/>
        </authorList>
    </citation>
    <scope>NUCLEOTIDE SEQUENCE</scope>
    <source>
        <strain evidence="3">SB0661_bin_32</strain>
    </source>
</reference>
<protein>
    <submittedName>
        <fullName evidence="3">SDR family oxidoreductase</fullName>
    </submittedName>
</protein>